<sequence length="1167" mass="133372">MRTPTTSNQSRTGTVYYNSAGSLAGIPSRNDIVAEYDNGISAILEQSLSGKQPIHFMPTEVSDDTKYVNGVSTYILRITGSLINGQKAVVNITGIRPFFDVVVPEEMALPMFKTKLVRILSNILNGTSKFGIEAISAFPLQGYHTEKKPYIRVRTWNHFDRNKALKAVRAVGMCTASDDLTCQYYYRKVAREERLPLSSWAVLSNYLYEHIQGGTYLFQVSVNNYSPISDDEYNNPLISSTLSRDRTLVLTWDIETYSSLGLGNFPTAQSDKSNVFMIGMTVHWKDDPNPLKQICLVDVETAPDPRWITVVCGNQTNLLKAFALCWKNLAPDIQIGFNDSQYDWRFIHLKIPGCVAIDVRPCFMKFYPKAEKSSLAYYLKECGLDNKLDMPFHRMFKYYGRALKETNATTAEQMREVAEYCIIDAISCQRLMVKRNVINEYREVASIAFLSLFDAHYFAGGMKVCNLLGASAWQNGILTSTISIEQTETGKYPGAYVFPPIKGLENRRPVTGLDFTSLYPNLIITYNLSPDKIILSEEQALSVECSGKKLHKIEFLFNGNSMHAWSVRHNNLSKDKGLYANVLEYLSGKRNEMKKRLAPLKAKKEDMELVISSLGLGESSTLSEAIEHVLANAKEEKLTGLTKNLYHFINQEKHEFMTEYDSVCFDCSCLDAKQYAFKVYMNTFYGTAGDSKSPFFLRELAGGVTSAGQRNIKLVADFVKRKGFGIKYGDTDSLYLVCPEELFQRCDEAYDSGNGISKEEYWSQMVEISMMEMEKLRDEVNVFLKEDNGSPYLKMAYEEVLFPVVFTGKKKYYGIPHESKPNFNKKLFIRGVEIVKRGQSKHFREVGKKVMEESMRLDNTRTLRRIVEDVLKETINDISQIDLNGVVKTVVWKPDKNNKSVQRFISRMRDRHTREEADAKRLIKKGLTPKPYLYEIPEPGERFEYVVVENDLSQKVGDKMEYPEVARHLGKKIDISYYLKSVVGLCARFINYDDSYQPSYETLLEALKKLKEDNKADDGGMDEDDLDEDEEDEDVLDEDEVSKIRDALAQKSAEKWVRDYIKNLHEGPKKDEVIISHLWKGACIYAKTLFDTTYANRIVKCSETMSLEQYLISYYLDECKLLADFQNTWYKVVGLEITRYRTLSKLQDGKKDDSSEADIDDIIELYG</sequence>
<protein>
    <recommendedName>
        <fullName evidence="7">DNA polymerase</fullName>
        <ecNumber evidence="7">2.7.7.7</ecNumber>
    </recommendedName>
</protein>
<feature type="domain" description="DNA-directed DNA polymerase family B exonuclease" evidence="10">
    <location>
        <begin position="245"/>
        <end position="352"/>
    </location>
</feature>
<dbReference type="AlphaFoldDB" id="A0A2N0QSZ9"/>
<keyword evidence="4 7" id="KW-0239">DNA-directed DNA polymerase</keyword>
<dbReference type="VEuPathDB" id="FungiDB:FUN_004901"/>
<evidence type="ECO:0000256" key="2">
    <source>
        <dbReference type="ARBA" id="ARBA00022679"/>
    </source>
</evidence>
<comment type="similarity">
    <text evidence="1 7">Belongs to the DNA polymerase type-B family.</text>
</comment>
<accession>A0A2N0QSZ9</accession>
<dbReference type="InterPro" id="IPR017964">
    <property type="entry name" value="DNA-dir_DNA_pol_B_CS"/>
</dbReference>
<gene>
    <name evidence="11" type="ORF">RhiirA1_477840</name>
</gene>
<dbReference type="InterPro" id="IPR036397">
    <property type="entry name" value="RNaseH_sf"/>
</dbReference>
<dbReference type="Pfam" id="PF00136">
    <property type="entry name" value="DNA_pol_B"/>
    <property type="match status" value="3"/>
</dbReference>
<evidence type="ECO:0000259" key="10">
    <source>
        <dbReference type="Pfam" id="PF03104"/>
    </source>
</evidence>
<evidence type="ECO:0000256" key="4">
    <source>
        <dbReference type="ARBA" id="ARBA00022932"/>
    </source>
</evidence>
<dbReference type="PROSITE" id="PS00116">
    <property type="entry name" value="DNA_POLYMERASE_B"/>
    <property type="match status" value="1"/>
</dbReference>
<evidence type="ECO:0000256" key="7">
    <source>
        <dbReference type="RuleBase" id="RU000442"/>
    </source>
</evidence>
<comment type="caution">
    <text evidence="11">The sequence shown here is derived from an EMBL/GenBank/DDBJ whole genome shotgun (WGS) entry which is preliminary data.</text>
</comment>
<dbReference type="InterPro" id="IPR023211">
    <property type="entry name" value="DNA_pol_palm_dom_sf"/>
</dbReference>
<dbReference type="SUPFAM" id="SSF53098">
    <property type="entry name" value="Ribonuclease H-like"/>
    <property type="match status" value="1"/>
</dbReference>
<evidence type="ECO:0000256" key="3">
    <source>
        <dbReference type="ARBA" id="ARBA00022695"/>
    </source>
</evidence>
<dbReference type="Proteomes" id="UP000232688">
    <property type="component" value="Unassembled WGS sequence"/>
</dbReference>
<dbReference type="GO" id="GO:0003677">
    <property type="term" value="F:DNA binding"/>
    <property type="evidence" value="ECO:0007669"/>
    <property type="project" value="UniProtKB-KW"/>
</dbReference>
<dbReference type="InterPro" id="IPR006134">
    <property type="entry name" value="DNA-dir_DNA_pol_B_multi_dom"/>
</dbReference>
<dbReference type="VEuPathDB" id="FungiDB:RhiirFUN_013532"/>
<dbReference type="Gene3D" id="1.10.132.60">
    <property type="entry name" value="DNA polymerase family B, C-terminal domain"/>
    <property type="match status" value="1"/>
</dbReference>
<keyword evidence="5 7" id="KW-0238">DNA-binding</keyword>
<evidence type="ECO:0000256" key="5">
    <source>
        <dbReference type="ARBA" id="ARBA00023125"/>
    </source>
</evidence>
<evidence type="ECO:0000313" key="11">
    <source>
        <dbReference type="EMBL" id="PKC54175.1"/>
    </source>
</evidence>
<dbReference type="InterPro" id="IPR042087">
    <property type="entry name" value="DNA_pol_B_thumb"/>
</dbReference>
<evidence type="ECO:0000256" key="8">
    <source>
        <dbReference type="SAM" id="MobiDB-lite"/>
    </source>
</evidence>
<dbReference type="GO" id="GO:0006260">
    <property type="term" value="P:DNA replication"/>
    <property type="evidence" value="ECO:0007669"/>
    <property type="project" value="UniProtKB-KW"/>
</dbReference>
<name>A0A2N0QSZ9_9GLOM</name>
<keyword evidence="7" id="KW-0235">DNA replication</keyword>
<proteinExistence type="inferred from homology"/>
<dbReference type="SUPFAM" id="SSF56672">
    <property type="entry name" value="DNA/RNA polymerases"/>
    <property type="match status" value="1"/>
</dbReference>
<evidence type="ECO:0000256" key="6">
    <source>
        <dbReference type="ARBA" id="ARBA00049244"/>
    </source>
</evidence>
<dbReference type="Gene3D" id="3.30.420.10">
    <property type="entry name" value="Ribonuclease H-like superfamily/Ribonuclease H"/>
    <property type="match status" value="2"/>
</dbReference>
<dbReference type="PRINTS" id="PR00106">
    <property type="entry name" value="DNAPOLB"/>
</dbReference>
<organism evidence="11 12">
    <name type="scientific">Rhizophagus irregularis</name>
    <dbReference type="NCBI Taxonomy" id="588596"/>
    <lineage>
        <taxon>Eukaryota</taxon>
        <taxon>Fungi</taxon>
        <taxon>Fungi incertae sedis</taxon>
        <taxon>Mucoromycota</taxon>
        <taxon>Glomeromycotina</taxon>
        <taxon>Glomeromycetes</taxon>
        <taxon>Glomerales</taxon>
        <taxon>Glomeraceae</taxon>
        <taxon>Rhizophagus</taxon>
    </lineage>
</organism>
<feature type="compositionally biased region" description="Acidic residues" evidence="8">
    <location>
        <begin position="1019"/>
        <end position="1038"/>
    </location>
</feature>
<dbReference type="EC" id="2.7.7.7" evidence="7"/>
<evidence type="ECO:0000256" key="1">
    <source>
        <dbReference type="ARBA" id="ARBA00005755"/>
    </source>
</evidence>
<reference evidence="11 12" key="2">
    <citation type="submission" date="2017-10" db="EMBL/GenBank/DDBJ databases">
        <title>Genome analyses suggest a sexual origin of heterokaryosis in a supposedly ancient asexual fungus.</title>
        <authorList>
            <person name="Corradi N."/>
            <person name="Sedzielewska K."/>
            <person name="Noel J."/>
            <person name="Charron P."/>
            <person name="Farinelli L."/>
            <person name="Marton T."/>
            <person name="Kruger M."/>
            <person name="Pelin A."/>
            <person name="Brachmann A."/>
            <person name="Corradi N."/>
        </authorList>
    </citation>
    <scope>NUCLEOTIDE SEQUENCE [LARGE SCALE GENOMIC DNA]</scope>
    <source>
        <strain evidence="11 12">A1</strain>
    </source>
</reference>
<feature type="region of interest" description="Disordered" evidence="8">
    <location>
        <begin position="1014"/>
        <end position="1038"/>
    </location>
</feature>
<keyword evidence="2 7" id="KW-0808">Transferase</keyword>
<dbReference type="InterPro" id="IPR006133">
    <property type="entry name" value="DNA-dir_DNA_pol_B_exonuc"/>
</dbReference>
<feature type="domain" description="DNA-directed DNA polymerase family B multifunctional" evidence="9">
    <location>
        <begin position="666"/>
        <end position="740"/>
    </location>
</feature>
<dbReference type="GO" id="GO:0000166">
    <property type="term" value="F:nucleotide binding"/>
    <property type="evidence" value="ECO:0007669"/>
    <property type="project" value="InterPro"/>
</dbReference>
<dbReference type="VEuPathDB" id="FungiDB:RhiirA1_477840"/>
<evidence type="ECO:0000259" key="9">
    <source>
        <dbReference type="Pfam" id="PF00136"/>
    </source>
</evidence>
<dbReference type="InterPro" id="IPR006172">
    <property type="entry name" value="DNA-dir_DNA_pol_B"/>
</dbReference>
<dbReference type="InterPro" id="IPR050240">
    <property type="entry name" value="DNA_pol_type-B"/>
</dbReference>
<dbReference type="PANTHER" id="PTHR10322">
    <property type="entry name" value="DNA POLYMERASE CATALYTIC SUBUNIT"/>
    <property type="match status" value="1"/>
</dbReference>
<dbReference type="InterPro" id="IPR043502">
    <property type="entry name" value="DNA/RNA_pol_sf"/>
</dbReference>
<feature type="domain" description="DNA-directed DNA polymerase family B multifunctional" evidence="9">
    <location>
        <begin position="765"/>
        <end position="989"/>
    </location>
</feature>
<feature type="domain" description="DNA-directed DNA polymerase family B multifunctional" evidence="9">
    <location>
        <begin position="467"/>
        <end position="605"/>
    </location>
</feature>
<dbReference type="PANTHER" id="PTHR10322:SF23">
    <property type="entry name" value="DNA POLYMERASE DELTA CATALYTIC SUBUNIT"/>
    <property type="match status" value="1"/>
</dbReference>
<keyword evidence="3 7" id="KW-0548">Nucleotidyltransferase</keyword>
<comment type="catalytic activity">
    <reaction evidence="6 7">
        <text>DNA(n) + a 2'-deoxyribonucleoside 5'-triphosphate = DNA(n+1) + diphosphate</text>
        <dbReference type="Rhea" id="RHEA:22508"/>
        <dbReference type="Rhea" id="RHEA-COMP:17339"/>
        <dbReference type="Rhea" id="RHEA-COMP:17340"/>
        <dbReference type="ChEBI" id="CHEBI:33019"/>
        <dbReference type="ChEBI" id="CHEBI:61560"/>
        <dbReference type="ChEBI" id="CHEBI:173112"/>
        <dbReference type="EC" id="2.7.7.7"/>
    </reaction>
</comment>
<dbReference type="SMART" id="SM00486">
    <property type="entry name" value="POLBc"/>
    <property type="match status" value="1"/>
</dbReference>
<evidence type="ECO:0000313" key="12">
    <source>
        <dbReference type="Proteomes" id="UP000232688"/>
    </source>
</evidence>
<dbReference type="GO" id="GO:0003887">
    <property type="term" value="F:DNA-directed DNA polymerase activity"/>
    <property type="evidence" value="ECO:0007669"/>
    <property type="project" value="UniProtKB-KW"/>
</dbReference>
<dbReference type="EMBL" id="LLXH01003480">
    <property type="protein sequence ID" value="PKC54175.1"/>
    <property type="molecule type" value="Genomic_DNA"/>
</dbReference>
<dbReference type="InterPro" id="IPR012337">
    <property type="entry name" value="RNaseH-like_sf"/>
</dbReference>
<dbReference type="Gene3D" id="3.90.1600.10">
    <property type="entry name" value="Palm domain of DNA polymerase"/>
    <property type="match status" value="1"/>
</dbReference>
<reference evidence="11 12" key="1">
    <citation type="submission" date="2017-10" db="EMBL/GenBank/DDBJ databases">
        <title>Extensive intraspecific genome diversity in a model arbuscular mycorrhizal fungus.</title>
        <authorList>
            <person name="Chen E.C.H."/>
            <person name="Morin E."/>
            <person name="Baudet D."/>
            <person name="Noel J."/>
            <person name="Ndikumana S."/>
            <person name="Charron P."/>
            <person name="St-Onge C."/>
            <person name="Giorgi J."/>
            <person name="Grigoriev I.V."/>
            <person name="Roux C."/>
            <person name="Martin F.M."/>
            <person name="Corradi N."/>
        </authorList>
    </citation>
    <scope>NUCLEOTIDE SEQUENCE [LARGE SCALE GENOMIC DNA]</scope>
    <source>
        <strain evidence="11 12">A1</strain>
    </source>
</reference>
<dbReference type="Pfam" id="PF03104">
    <property type="entry name" value="DNA_pol_B_exo1"/>
    <property type="match status" value="1"/>
</dbReference>